<dbReference type="EMBL" id="CP170722">
    <property type="protein sequence ID" value="XIA21485.1"/>
    <property type="molecule type" value="Genomic_DNA"/>
</dbReference>
<dbReference type="Gene3D" id="1.10.150.130">
    <property type="match status" value="1"/>
</dbReference>
<dbReference type="SUPFAM" id="SSF56349">
    <property type="entry name" value="DNA breaking-rejoining enzymes"/>
    <property type="match status" value="1"/>
</dbReference>
<dbReference type="PANTHER" id="PTHR30629:SF2">
    <property type="entry name" value="PROPHAGE INTEGRASE INTS-RELATED"/>
    <property type="match status" value="1"/>
</dbReference>
<dbReference type="Gene3D" id="1.10.443.10">
    <property type="entry name" value="Intergrase catalytic core"/>
    <property type="match status" value="1"/>
</dbReference>
<feature type="region of interest" description="Disordered" evidence="6">
    <location>
        <begin position="409"/>
        <end position="450"/>
    </location>
</feature>
<keyword evidence="4" id="KW-0233">DNA recombination</keyword>
<evidence type="ECO:0000259" key="7">
    <source>
        <dbReference type="PROSITE" id="PS51898"/>
    </source>
</evidence>
<evidence type="ECO:0000256" key="3">
    <source>
        <dbReference type="ARBA" id="ARBA00023125"/>
    </source>
</evidence>
<dbReference type="RefSeq" id="WP_395117768.1">
    <property type="nucleotide sequence ID" value="NZ_CP170722.1"/>
</dbReference>
<dbReference type="InterPro" id="IPR025166">
    <property type="entry name" value="Integrase_DNA_bind_dom"/>
</dbReference>
<evidence type="ECO:0000256" key="4">
    <source>
        <dbReference type="ARBA" id="ARBA00023172"/>
    </source>
</evidence>
<dbReference type="InterPro" id="IPR050808">
    <property type="entry name" value="Phage_Integrase"/>
</dbReference>
<sequence>MAKIKLTKSAVDAAEIISKDYELRDTIVPGFLCKVTAHGRKVFMLQYRTNWGERRKPKIGQFGELTIEQARSIAQDWLADVRKGSDPSAAKLAARMAPTVKELCEQFIEEYSKLRNKPRTVDTYQGYIDRHIIPALGKMKVPDLTRADITTLMRDKAHIAVTANRLLACLRKMLNMAEVWGYRPDGSNPCRHVPKYREDGETRYIVNDELARLYAYLDRADAEGLEHPTLTLAIRLQFEFSARMIEIRTLEWAWVDFEDRRVVWPDSKTGDISKPMSEAAYQLLFNAPRINDSPYVCPAVFDSKEPLPESTYYNSWRRILERAKVPHVGTHGIRHRAATDIANSGVPIKVGMALTAHKTVTQFMTYVHTEDDPVRAAAEKVANLRRDAIDSRASATSTAQPLAACLVAEGEKTRTSQGNYRPYRHRKSPKRAVPPGTKRAAPEAPAAAGS</sequence>
<dbReference type="InterPro" id="IPR004107">
    <property type="entry name" value="Integrase_SAM-like_N"/>
</dbReference>
<dbReference type="PANTHER" id="PTHR30629">
    <property type="entry name" value="PROPHAGE INTEGRASE"/>
    <property type="match status" value="1"/>
</dbReference>
<dbReference type="Gene3D" id="3.30.160.390">
    <property type="entry name" value="Integrase, DNA-binding domain"/>
    <property type="match status" value="1"/>
</dbReference>
<dbReference type="InterPro" id="IPR011010">
    <property type="entry name" value="DNA_brk_join_enz"/>
</dbReference>
<evidence type="ECO:0000313" key="9">
    <source>
        <dbReference type="EMBL" id="XIA21485.1"/>
    </source>
</evidence>
<evidence type="ECO:0000256" key="5">
    <source>
        <dbReference type="PROSITE-ProRule" id="PRU01248"/>
    </source>
</evidence>
<dbReference type="InterPro" id="IPR010998">
    <property type="entry name" value="Integrase_recombinase_N"/>
</dbReference>
<dbReference type="InterPro" id="IPR002104">
    <property type="entry name" value="Integrase_catalytic"/>
</dbReference>
<accession>A0AB74UY01</accession>
<dbReference type="InterPro" id="IPR044068">
    <property type="entry name" value="CB"/>
</dbReference>
<reference evidence="9" key="1">
    <citation type="submission" date="2024-10" db="EMBL/GenBank/DDBJ databases">
        <authorList>
            <person name="Lesea H.P."/>
            <person name="Kuehl J.V."/>
            <person name="Chandonia J.-M."/>
        </authorList>
    </citation>
    <scope>NUCLEOTIDE SEQUENCE</scope>
    <source>
        <strain evidence="9">FW102-FHT14D06</strain>
    </source>
</reference>
<dbReference type="Pfam" id="PF00589">
    <property type="entry name" value="Phage_integrase"/>
    <property type="match status" value="1"/>
</dbReference>
<dbReference type="Pfam" id="PF14659">
    <property type="entry name" value="Phage_int_SAM_3"/>
    <property type="match status" value="1"/>
</dbReference>
<dbReference type="GO" id="GO:0003677">
    <property type="term" value="F:DNA binding"/>
    <property type="evidence" value="ECO:0007669"/>
    <property type="project" value="UniProtKB-UniRule"/>
</dbReference>
<dbReference type="InterPro" id="IPR013762">
    <property type="entry name" value="Integrase-like_cat_sf"/>
</dbReference>
<protein>
    <submittedName>
        <fullName evidence="9">Tyrosine-type recombinase/integrase</fullName>
    </submittedName>
</protein>
<evidence type="ECO:0000256" key="1">
    <source>
        <dbReference type="ARBA" id="ARBA00008857"/>
    </source>
</evidence>
<evidence type="ECO:0000256" key="6">
    <source>
        <dbReference type="SAM" id="MobiDB-lite"/>
    </source>
</evidence>
<dbReference type="Pfam" id="PF13356">
    <property type="entry name" value="Arm-DNA-bind_3"/>
    <property type="match status" value="1"/>
</dbReference>
<dbReference type="GO" id="GO:0006310">
    <property type="term" value="P:DNA recombination"/>
    <property type="evidence" value="ECO:0007669"/>
    <property type="project" value="UniProtKB-KW"/>
</dbReference>
<dbReference type="GO" id="GO:0015074">
    <property type="term" value="P:DNA integration"/>
    <property type="evidence" value="ECO:0007669"/>
    <property type="project" value="UniProtKB-KW"/>
</dbReference>
<name>A0AB74UY01_9GAMM</name>
<dbReference type="AlphaFoldDB" id="A0AB74UY01"/>
<gene>
    <name evidence="9" type="ORF">ACFCQI_14305</name>
</gene>
<keyword evidence="2" id="KW-0229">DNA integration</keyword>
<proteinExistence type="inferred from homology"/>
<organism evidence="9">
    <name type="scientific">Rhodanobacter sp. FW102-FHT14D06</name>
    <dbReference type="NCBI Taxonomy" id="3351461"/>
    <lineage>
        <taxon>Bacteria</taxon>
        <taxon>Pseudomonadati</taxon>
        <taxon>Pseudomonadota</taxon>
        <taxon>Gammaproteobacteria</taxon>
        <taxon>Lysobacterales</taxon>
        <taxon>Rhodanobacteraceae</taxon>
        <taxon>Rhodanobacter</taxon>
    </lineage>
</organism>
<dbReference type="CDD" id="cd00796">
    <property type="entry name" value="INT_Rci_Hp1_C"/>
    <property type="match status" value="1"/>
</dbReference>
<comment type="similarity">
    <text evidence="1">Belongs to the 'phage' integrase family.</text>
</comment>
<dbReference type="PROSITE" id="PS51898">
    <property type="entry name" value="TYR_RECOMBINASE"/>
    <property type="match status" value="1"/>
</dbReference>
<feature type="domain" description="Core-binding (CB)" evidence="8">
    <location>
        <begin position="98"/>
        <end position="178"/>
    </location>
</feature>
<feature type="domain" description="Tyr recombinase" evidence="7">
    <location>
        <begin position="200"/>
        <end position="379"/>
    </location>
</feature>
<dbReference type="InterPro" id="IPR038488">
    <property type="entry name" value="Integrase_DNA-bd_sf"/>
</dbReference>
<evidence type="ECO:0000256" key="2">
    <source>
        <dbReference type="ARBA" id="ARBA00022908"/>
    </source>
</evidence>
<keyword evidence="3 5" id="KW-0238">DNA-binding</keyword>
<evidence type="ECO:0000259" key="8">
    <source>
        <dbReference type="PROSITE" id="PS51900"/>
    </source>
</evidence>
<dbReference type="PROSITE" id="PS51900">
    <property type="entry name" value="CB"/>
    <property type="match status" value="1"/>
</dbReference>